<gene>
    <name evidence="1" type="ORF">PENARI_c038G07504</name>
</gene>
<protein>
    <submittedName>
        <fullName evidence="1">Uncharacterized protein</fullName>
    </submittedName>
</protein>
<comment type="caution">
    <text evidence="1">The sequence shown here is derived from an EMBL/GenBank/DDBJ whole genome shotgun (WGS) entry which is preliminary data.</text>
</comment>
<accession>A0A1F5L424</accession>
<sequence>MSCRVVPKFVKHMKCDPIGGGFNYLGKDSILRTISGNYEVLNARGLSPEQINTFLDIILVELV</sequence>
<dbReference type="EMBL" id="LXJU01000038">
    <property type="protein sequence ID" value="OGE47720.1"/>
    <property type="molecule type" value="Genomic_DNA"/>
</dbReference>
<evidence type="ECO:0000313" key="2">
    <source>
        <dbReference type="Proteomes" id="UP000177622"/>
    </source>
</evidence>
<proteinExistence type="predicted"/>
<reference evidence="1 2" key="1">
    <citation type="journal article" date="2016" name="Sci. Rep.">
        <title>Penicillium arizonense, a new, genome sequenced fungal species, reveals a high chemical diversity in secreted metabolites.</title>
        <authorList>
            <person name="Grijseels S."/>
            <person name="Nielsen J.C."/>
            <person name="Randelovic M."/>
            <person name="Nielsen J."/>
            <person name="Nielsen K.F."/>
            <person name="Workman M."/>
            <person name="Frisvad J.C."/>
        </authorList>
    </citation>
    <scope>NUCLEOTIDE SEQUENCE [LARGE SCALE GENOMIC DNA]</scope>
    <source>
        <strain evidence="1 2">CBS 141311</strain>
    </source>
</reference>
<dbReference type="GeneID" id="34581724"/>
<dbReference type="OrthoDB" id="3660917at2759"/>
<dbReference type="Proteomes" id="UP000177622">
    <property type="component" value="Unassembled WGS sequence"/>
</dbReference>
<keyword evidence="2" id="KW-1185">Reference proteome</keyword>
<name>A0A1F5L424_PENAI</name>
<dbReference type="STRING" id="1835702.A0A1F5L424"/>
<dbReference type="AlphaFoldDB" id="A0A1F5L424"/>
<dbReference type="RefSeq" id="XP_022483178.1">
    <property type="nucleotide sequence ID" value="XM_022636990.1"/>
</dbReference>
<evidence type="ECO:0000313" key="1">
    <source>
        <dbReference type="EMBL" id="OGE47720.1"/>
    </source>
</evidence>
<organism evidence="1 2">
    <name type="scientific">Penicillium arizonense</name>
    <dbReference type="NCBI Taxonomy" id="1835702"/>
    <lineage>
        <taxon>Eukaryota</taxon>
        <taxon>Fungi</taxon>
        <taxon>Dikarya</taxon>
        <taxon>Ascomycota</taxon>
        <taxon>Pezizomycotina</taxon>
        <taxon>Eurotiomycetes</taxon>
        <taxon>Eurotiomycetidae</taxon>
        <taxon>Eurotiales</taxon>
        <taxon>Aspergillaceae</taxon>
        <taxon>Penicillium</taxon>
    </lineage>
</organism>